<sequence length="98" mass="10567">MIINMSDRMDFEGAWEMADLAVTDERGRTMKTAILAFLLLLTTGCASDMPRLVASLDTAECGAWEIRQGEAHTVVTCQSAGGAASSRPVRSFLTTSHD</sequence>
<gene>
    <name evidence="1" type="ORF">NB231_01604</name>
</gene>
<dbReference type="RefSeq" id="WP_004999203.1">
    <property type="nucleotide sequence ID" value="NZ_CH672427.1"/>
</dbReference>
<dbReference type="HOGENOM" id="CLU_2330869_0_0_6"/>
<dbReference type="Proteomes" id="UP000003374">
    <property type="component" value="Unassembled WGS sequence"/>
</dbReference>
<dbReference type="STRING" id="314278.NB231_01604"/>
<protein>
    <submittedName>
        <fullName evidence="1">Uncharacterized protein</fullName>
    </submittedName>
</protein>
<dbReference type="AlphaFoldDB" id="A4BVU0"/>
<accession>A4BVU0</accession>
<keyword evidence="2" id="KW-1185">Reference proteome</keyword>
<evidence type="ECO:0000313" key="2">
    <source>
        <dbReference type="Proteomes" id="UP000003374"/>
    </source>
</evidence>
<name>A4BVU0_9GAMM</name>
<organism evidence="1 2">
    <name type="scientific">Nitrococcus mobilis Nb-231</name>
    <dbReference type="NCBI Taxonomy" id="314278"/>
    <lineage>
        <taxon>Bacteria</taxon>
        <taxon>Pseudomonadati</taxon>
        <taxon>Pseudomonadota</taxon>
        <taxon>Gammaproteobacteria</taxon>
        <taxon>Chromatiales</taxon>
        <taxon>Ectothiorhodospiraceae</taxon>
        <taxon>Nitrococcus</taxon>
    </lineage>
</organism>
<dbReference type="EMBL" id="AAOF01000032">
    <property type="protein sequence ID" value="EAR20179.1"/>
    <property type="molecule type" value="Genomic_DNA"/>
</dbReference>
<evidence type="ECO:0000313" key="1">
    <source>
        <dbReference type="EMBL" id="EAR20179.1"/>
    </source>
</evidence>
<proteinExistence type="predicted"/>
<comment type="caution">
    <text evidence="1">The sequence shown here is derived from an EMBL/GenBank/DDBJ whole genome shotgun (WGS) entry which is preliminary data.</text>
</comment>
<reference evidence="1 2" key="1">
    <citation type="submission" date="2006-02" db="EMBL/GenBank/DDBJ databases">
        <authorList>
            <person name="Waterbury J."/>
            <person name="Ferriera S."/>
            <person name="Johnson J."/>
            <person name="Kravitz S."/>
            <person name="Halpern A."/>
            <person name="Remington K."/>
            <person name="Beeson K."/>
            <person name="Tran B."/>
            <person name="Rogers Y.-H."/>
            <person name="Friedman R."/>
            <person name="Venter J.C."/>
        </authorList>
    </citation>
    <scope>NUCLEOTIDE SEQUENCE [LARGE SCALE GENOMIC DNA]</scope>
    <source>
        <strain evidence="1 2">Nb-231</strain>
    </source>
</reference>